<evidence type="ECO:0000256" key="3">
    <source>
        <dbReference type="ARBA" id="ARBA00023315"/>
    </source>
</evidence>
<evidence type="ECO:0000313" key="8">
    <source>
        <dbReference type="EMBL" id="PVY67872.1"/>
    </source>
</evidence>
<dbReference type="PANTHER" id="PTHR18919">
    <property type="entry name" value="ACETYL-COA C-ACYLTRANSFERASE"/>
    <property type="match status" value="1"/>
</dbReference>
<feature type="active site" description="Acyl-thioester intermediate" evidence="4">
    <location>
        <position position="89"/>
    </location>
</feature>
<dbReference type="PANTHER" id="PTHR18919:SF107">
    <property type="entry name" value="ACETYL-COA ACETYLTRANSFERASE, CYTOSOLIC"/>
    <property type="match status" value="1"/>
</dbReference>
<comment type="caution">
    <text evidence="8">The sequence shown here is derived from an EMBL/GenBank/DDBJ whole genome shotgun (WGS) entry which is preliminary data.</text>
</comment>
<evidence type="ECO:0000256" key="5">
    <source>
        <dbReference type="RuleBase" id="RU003557"/>
    </source>
</evidence>
<dbReference type="Proteomes" id="UP000246145">
    <property type="component" value="Unassembled WGS sequence"/>
</dbReference>
<dbReference type="STRING" id="1231391.GCA_000308195_02493"/>
<keyword evidence="2 5" id="KW-0808">Transferase</keyword>
<dbReference type="Gene3D" id="3.40.47.10">
    <property type="match status" value="1"/>
</dbReference>
<gene>
    <name evidence="8" type="ORF">C7440_0258</name>
</gene>
<dbReference type="AlphaFoldDB" id="A0A2U1CPP8"/>
<dbReference type="EMBL" id="QEKO01000001">
    <property type="protein sequence ID" value="PVY67872.1"/>
    <property type="molecule type" value="Genomic_DNA"/>
</dbReference>
<dbReference type="Pfam" id="PF02803">
    <property type="entry name" value="Thiolase_C"/>
    <property type="match status" value="1"/>
</dbReference>
<keyword evidence="3 5" id="KW-0012">Acyltransferase</keyword>
<dbReference type="InterPro" id="IPR002155">
    <property type="entry name" value="Thiolase"/>
</dbReference>
<organism evidence="8 9">
    <name type="scientific">Pusillimonas noertemannii</name>
    <dbReference type="NCBI Taxonomy" id="305977"/>
    <lineage>
        <taxon>Bacteria</taxon>
        <taxon>Pseudomonadati</taxon>
        <taxon>Pseudomonadota</taxon>
        <taxon>Betaproteobacteria</taxon>
        <taxon>Burkholderiales</taxon>
        <taxon>Alcaligenaceae</taxon>
        <taxon>Pusillimonas</taxon>
    </lineage>
</organism>
<sequence>MSNIAIPYGAYWSTPFVRWQGSFAHLHSLKFAAHVAKGALQKRKLDVGVFDHAALGLSVPQKGVFYGMPWLAAQLGSESLTGPTISQACATGVRLIQSVASTLREGDATVALALAADRVSNGPHVYYPAPDGPGGTGEHENWVLDNFNCDPNTGCNMLKTAENVAAEHGLTTQQQNELTLLRYQQYEEALKDDSAFLKRFMDLPFSVPDARFKREKAVLQGDEGIFPTSAEGLAKLKPVMEGGTVTFGGQTHPADGNAGMVLTTPERAAELSRDRKVGIRLVSFGQSRVRAGFMPAAPGPAAQRALAAAGLKAGDLAAIKTHNPFIVNDLVMSKELGIDARKMNRFGCSLVWGHPQAPMGIRGVIELIEELVITGGGYGLFVGCAAGDSAMAVIVKVQDES</sequence>
<feature type="domain" description="Thiolase C-terminal" evidence="7">
    <location>
        <begin position="280"/>
        <end position="396"/>
    </location>
</feature>
<evidence type="ECO:0000256" key="2">
    <source>
        <dbReference type="ARBA" id="ARBA00022679"/>
    </source>
</evidence>
<protein>
    <submittedName>
        <fullName evidence="8">Acetyl-CoA acetyltransferase</fullName>
    </submittedName>
</protein>
<reference evidence="8 9" key="1">
    <citation type="submission" date="2018-04" db="EMBL/GenBank/DDBJ databases">
        <title>Genomic Encyclopedia of Type Strains, Phase IV (KMG-IV): sequencing the most valuable type-strain genomes for metagenomic binning, comparative biology and taxonomic classification.</title>
        <authorList>
            <person name="Goeker M."/>
        </authorList>
    </citation>
    <scope>NUCLEOTIDE SEQUENCE [LARGE SCALE GENOMIC DNA]</scope>
    <source>
        <strain evidence="8 9">DSM 10065</strain>
    </source>
</reference>
<dbReference type="PIRSF" id="PIRSF000429">
    <property type="entry name" value="Ac-CoA_Ac_transf"/>
    <property type="match status" value="1"/>
</dbReference>
<dbReference type="InterPro" id="IPR020616">
    <property type="entry name" value="Thiolase_N"/>
</dbReference>
<feature type="active site" description="Proton acceptor" evidence="4">
    <location>
        <position position="384"/>
    </location>
</feature>
<dbReference type="GO" id="GO:0003988">
    <property type="term" value="F:acetyl-CoA C-acyltransferase activity"/>
    <property type="evidence" value="ECO:0007669"/>
    <property type="project" value="UniProtKB-ARBA"/>
</dbReference>
<proteinExistence type="inferred from homology"/>
<dbReference type="InterPro" id="IPR020617">
    <property type="entry name" value="Thiolase_C"/>
</dbReference>
<accession>A0A2U1CPP8</accession>
<feature type="active site" description="Proton acceptor" evidence="4">
    <location>
        <position position="354"/>
    </location>
</feature>
<feature type="domain" description="Thiolase N-terminal" evidence="6">
    <location>
        <begin position="14"/>
        <end position="264"/>
    </location>
</feature>
<evidence type="ECO:0000313" key="9">
    <source>
        <dbReference type="Proteomes" id="UP000246145"/>
    </source>
</evidence>
<dbReference type="SUPFAM" id="SSF53901">
    <property type="entry name" value="Thiolase-like"/>
    <property type="match status" value="2"/>
</dbReference>
<dbReference type="CDD" id="cd00751">
    <property type="entry name" value="thiolase"/>
    <property type="match status" value="1"/>
</dbReference>
<name>A0A2U1CPP8_9BURK</name>
<dbReference type="Pfam" id="PF00108">
    <property type="entry name" value="Thiolase_N"/>
    <property type="match status" value="1"/>
</dbReference>
<dbReference type="OrthoDB" id="9764638at2"/>
<evidence type="ECO:0000256" key="1">
    <source>
        <dbReference type="ARBA" id="ARBA00010982"/>
    </source>
</evidence>
<dbReference type="InterPro" id="IPR016039">
    <property type="entry name" value="Thiolase-like"/>
</dbReference>
<evidence type="ECO:0000256" key="4">
    <source>
        <dbReference type="PIRSR" id="PIRSR000429-1"/>
    </source>
</evidence>
<comment type="similarity">
    <text evidence="1 5">Belongs to the thiolase-like superfamily. Thiolase family.</text>
</comment>
<evidence type="ECO:0000259" key="7">
    <source>
        <dbReference type="Pfam" id="PF02803"/>
    </source>
</evidence>
<dbReference type="RefSeq" id="WP_116517176.1">
    <property type="nucleotide sequence ID" value="NZ_JACCEX010000001.1"/>
</dbReference>
<keyword evidence="9" id="KW-1185">Reference proteome</keyword>
<evidence type="ECO:0000259" key="6">
    <source>
        <dbReference type="Pfam" id="PF00108"/>
    </source>
</evidence>